<evidence type="ECO:0000256" key="4">
    <source>
        <dbReference type="ARBA" id="ARBA00022741"/>
    </source>
</evidence>
<dbReference type="PROSITE" id="PS50011">
    <property type="entry name" value="PROTEIN_KINASE_DOM"/>
    <property type="match status" value="1"/>
</dbReference>
<dbReference type="Pfam" id="PF00069">
    <property type="entry name" value="Pkinase"/>
    <property type="match status" value="1"/>
</dbReference>
<evidence type="ECO:0000259" key="10">
    <source>
        <dbReference type="PROSITE" id="PS51757"/>
    </source>
</evidence>
<evidence type="ECO:0000256" key="3">
    <source>
        <dbReference type="ARBA" id="ARBA00022679"/>
    </source>
</evidence>
<keyword evidence="5" id="KW-0418">Kinase</keyword>
<dbReference type="InterPro" id="IPR017441">
    <property type="entry name" value="Protein_kinase_ATP_BS"/>
</dbReference>
<organism evidence="11 12">
    <name type="scientific">Euplotes crassus</name>
    <dbReference type="NCBI Taxonomy" id="5936"/>
    <lineage>
        <taxon>Eukaryota</taxon>
        <taxon>Sar</taxon>
        <taxon>Alveolata</taxon>
        <taxon>Ciliophora</taxon>
        <taxon>Intramacronucleata</taxon>
        <taxon>Spirotrichea</taxon>
        <taxon>Hypotrichia</taxon>
        <taxon>Euplotida</taxon>
        <taxon>Euplotidae</taxon>
        <taxon>Moneuplotes</taxon>
    </lineage>
</organism>
<dbReference type="Proteomes" id="UP001295684">
    <property type="component" value="Unassembled WGS sequence"/>
</dbReference>
<sequence length="576" mass="67004">METMDVPDKLHIQENEDYESLLSTNDEPVMYSDKCFKINAHGQSSERDLVLTTKHIYNLSGTKIRRKIVITDILAIIKTSFDNQFILHMPKDYDYRFDTSSRDEFIKLLQLRFANLNPVDTLKIYLVDDEIEKYVTPIKDKRYGISNLPPPNKRSKVEELEGSADLNEEGDCLESLCLEETTEDSADYRVTDDFSNTNSRENGRDVGMLEAEEAKEAACFEQDELTCRQSVLIFTNKKSTQKVLSLESFKILTVLGKGTFGKVYLTELLENKKLYAIKAIRKDVLLETEQIENTKLERDILLECDHPFLCGMDYVFQNDLRVYFVMPFVRGGELYKHFLKNKRFPEEQVKFYAAQIACAIGYLHSKDICHRDMKLENILMDEEGYIKLIDFGLAKILKDSEMSQSFCGTPEYLAPEMVSQKGHDKSVDWWALGVLIYEMLIGVTPFYNRSRNLMLTRIQQSKIIFPNKKKYKIEYSDEAQDIICKLLAKKKSKRLGSIDDMEEVLSHPWFSDINIDDLLERRIEPLFKPEFDDATDTKYFNTKIDFTSTVIPEEKQKEVEDNIDRFAGFEKNLSKF</sequence>
<keyword evidence="3" id="KW-0808">Transferase</keyword>
<dbReference type="InterPro" id="IPR000961">
    <property type="entry name" value="AGC-kinase_C"/>
</dbReference>
<evidence type="ECO:0000259" key="8">
    <source>
        <dbReference type="PROSITE" id="PS50011"/>
    </source>
</evidence>
<gene>
    <name evidence="11" type="ORF">ECRASSUSDP1_LOCUS5220</name>
</gene>
<reference evidence="11" key="1">
    <citation type="submission" date="2023-07" db="EMBL/GenBank/DDBJ databases">
        <authorList>
            <consortium name="AG Swart"/>
            <person name="Singh M."/>
            <person name="Singh A."/>
            <person name="Seah K."/>
            <person name="Emmerich C."/>
        </authorList>
    </citation>
    <scope>NUCLEOTIDE SEQUENCE</scope>
    <source>
        <strain evidence="11">DP1</strain>
    </source>
</reference>
<comment type="caution">
    <text evidence="11">The sequence shown here is derived from an EMBL/GenBank/DDBJ whole genome shotgun (WGS) entry which is preliminary data.</text>
</comment>
<keyword evidence="2" id="KW-0597">Phosphoprotein</keyword>
<dbReference type="Pfam" id="PF06017">
    <property type="entry name" value="Myosin_TH1"/>
    <property type="match status" value="1"/>
</dbReference>
<evidence type="ECO:0000256" key="1">
    <source>
        <dbReference type="ARBA" id="ARBA00022527"/>
    </source>
</evidence>
<dbReference type="PANTHER" id="PTHR24351">
    <property type="entry name" value="RIBOSOMAL PROTEIN S6 KINASE"/>
    <property type="match status" value="1"/>
</dbReference>
<feature type="domain" description="AGC-kinase C-terminal" evidence="9">
    <location>
        <begin position="511"/>
        <end position="576"/>
    </location>
</feature>
<dbReference type="InterPro" id="IPR008271">
    <property type="entry name" value="Ser/Thr_kinase_AS"/>
</dbReference>
<dbReference type="InterPro" id="IPR011009">
    <property type="entry name" value="Kinase-like_dom_sf"/>
</dbReference>
<keyword evidence="12" id="KW-1185">Reference proteome</keyword>
<dbReference type="AlphaFoldDB" id="A0AAD1U7Q6"/>
<dbReference type="EMBL" id="CAMPGE010005031">
    <property type="protein sequence ID" value="CAI2363880.1"/>
    <property type="molecule type" value="Genomic_DNA"/>
</dbReference>
<feature type="binding site" evidence="7">
    <location>
        <position position="282"/>
    </location>
    <ligand>
        <name>ATP</name>
        <dbReference type="ChEBI" id="CHEBI:30616"/>
    </ligand>
</feature>
<dbReference type="PROSITE" id="PS00107">
    <property type="entry name" value="PROTEIN_KINASE_ATP"/>
    <property type="match status" value="1"/>
</dbReference>
<keyword evidence="1" id="KW-0723">Serine/threonine-protein kinase</keyword>
<dbReference type="GO" id="GO:0016459">
    <property type="term" value="C:myosin complex"/>
    <property type="evidence" value="ECO:0007669"/>
    <property type="project" value="InterPro"/>
</dbReference>
<dbReference type="PROSITE" id="PS00108">
    <property type="entry name" value="PROTEIN_KINASE_ST"/>
    <property type="match status" value="1"/>
</dbReference>
<proteinExistence type="predicted"/>
<evidence type="ECO:0000256" key="7">
    <source>
        <dbReference type="PROSITE-ProRule" id="PRU10141"/>
    </source>
</evidence>
<dbReference type="CDD" id="cd05123">
    <property type="entry name" value="STKc_AGC"/>
    <property type="match status" value="1"/>
</dbReference>
<evidence type="ECO:0000313" key="12">
    <source>
        <dbReference type="Proteomes" id="UP001295684"/>
    </source>
</evidence>
<dbReference type="InterPro" id="IPR045270">
    <property type="entry name" value="STKc_AGC"/>
</dbReference>
<name>A0AAD1U7Q6_EUPCR</name>
<feature type="domain" description="TH1" evidence="10">
    <location>
        <begin position="1"/>
        <end position="170"/>
    </location>
</feature>
<dbReference type="InterPro" id="IPR000719">
    <property type="entry name" value="Prot_kinase_dom"/>
</dbReference>
<evidence type="ECO:0000256" key="5">
    <source>
        <dbReference type="ARBA" id="ARBA00022777"/>
    </source>
</evidence>
<evidence type="ECO:0000259" key="9">
    <source>
        <dbReference type="PROSITE" id="PS51285"/>
    </source>
</evidence>
<keyword evidence="4 7" id="KW-0547">Nucleotide-binding</keyword>
<dbReference type="InterPro" id="IPR010926">
    <property type="entry name" value="Myosin_TH1"/>
</dbReference>
<dbReference type="FunFam" id="1.10.510.10:FF:000008">
    <property type="entry name" value="Non-specific serine/threonine protein kinase"/>
    <property type="match status" value="1"/>
</dbReference>
<dbReference type="SUPFAM" id="SSF56112">
    <property type="entry name" value="Protein kinase-like (PK-like)"/>
    <property type="match status" value="1"/>
</dbReference>
<evidence type="ECO:0000256" key="2">
    <source>
        <dbReference type="ARBA" id="ARBA00022553"/>
    </source>
</evidence>
<dbReference type="SMART" id="SM00220">
    <property type="entry name" value="S_TKc"/>
    <property type="match status" value="1"/>
</dbReference>
<dbReference type="Gene3D" id="3.30.200.20">
    <property type="entry name" value="Phosphorylase Kinase, domain 1"/>
    <property type="match status" value="1"/>
</dbReference>
<dbReference type="GO" id="GO:0005524">
    <property type="term" value="F:ATP binding"/>
    <property type="evidence" value="ECO:0007669"/>
    <property type="project" value="UniProtKB-UniRule"/>
</dbReference>
<feature type="domain" description="Protein kinase" evidence="8">
    <location>
        <begin position="249"/>
        <end position="510"/>
    </location>
</feature>
<dbReference type="Gene3D" id="1.10.510.10">
    <property type="entry name" value="Transferase(Phosphotransferase) domain 1"/>
    <property type="match status" value="1"/>
</dbReference>
<dbReference type="GO" id="GO:0003774">
    <property type="term" value="F:cytoskeletal motor activity"/>
    <property type="evidence" value="ECO:0007669"/>
    <property type="project" value="InterPro"/>
</dbReference>
<protein>
    <submittedName>
        <fullName evidence="11">Uncharacterized protein</fullName>
    </submittedName>
</protein>
<dbReference type="GO" id="GO:0004674">
    <property type="term" value="F:protein serine/threonine kinase activity"/>
    <property type="evidence" value="ECO:0007669"/>
    <property type="project" value="UniProtKB-KW"/>
</dbReference>
<evidence type="ECO:0000256" key="6">
    <source>
        <dbReference type="ARBA" id="ARBA00022840"/>
    </source>
</evidence>
<dbReference type="PROSITE" id="PS51285">
    <property type="entry name" value="AGC_KINASE_CTER"/>
    <property type="match status" value="1"/>
</dbReference>
<evidence type="ECO:0000313" key="11">
    <source>
        <dbReference type="EMBL" id="CAI2363880.1"/>
    </source>
</evidence>
<dbReference type="PROSITE" id="PS51757">
    <property type="entry name" value="TH1"/>
    <property type="match status" value="1"/>
</dbReference>
<keyword evidence="6 7" id="KW-0067">ATP-binding</keyword>
<accession>A0AAD1U7Q6</accession>